<evidence type="ECO:0000313" key="5">
    <source>
        <dbReference type="Proteomes" id="UP000730739"/>
    </source>
</evidence>
<dbReference type="InterPro" id="IPR036291">
    <property type="entry name" value="NAD(P)-bd_dom_sf"/>
</dbReference>
<dbReference type="InterPro" id="IPR001509">
    <property type="entry name" value="Epimerase_deHydtase"/>
</dbReference>
<name>A0ABS4QVM1_9HYPH</name>
<dbReference type="EC" id="5.1.3.10" evidence="4"/>
<dbReference type="EMBL" id="JAGILA010000001">
    <property type="protein sequence ID" value="MBP2234693.1"/>
    <property type="molecule type" value="Genomic_DNA"/>
</dbReference>
<dbReference type="SUPFAM" id="SSF51735">
    <property type="entry name" value="NAD(P)-binding Rossmann-fold domains"/>
    <property type="match status" value="1"/>
</dbReference>
<organism evidence="4 5">
    <name type="scientific">Sinorhizobium kostiense</name>
    <dbReference type="NCBI Taxonomy" id="76747"/>
    <lineage>
        <taxon>Bacteria</taxon>
        <taxon>Pseudomonadati</taxon>
        <taxon>Pseudomonadota</taxon>
        <taxon>Alphaproteobacteria</taxon>
        <taxon>Hyphomicrobiales</taxon>
        <taxon>Rhizobiaceae</taxon>
        <taxon>Sinorhizobium/Ensifer group</taxon>
        <taxon>Sinorhizobium</taxon>
    </lineage>
</organism>
<proteinExistence type="inferred from homology"/>
<sequence length="362" mass="39646">MSAPALARKKRAIVVVGGSGFVGCNLANSYLKEGEDVIVLDNLSRPGVDRNLEWLADNHGSAVQPVIADIRELPAIEPVIKDAKAVFHLAAQTAVTTSLKQPIDDFETNARGTLNVLEAVRRTGRRMPVIFASTNKVYGALAGMQMKEIGSRHLPTDATTRRYGVSEAHPLDFCTPYGCSKGVADQYVLDYAKSFGVPTAVLRMSCVYGPRQFGTEDQGWVAHFLIRALAGQPISIYGDGKQVRDILHVSDAVAAYRAVLKSIDNLEGRAFNLGGGPDNAVSLAEVLWEIELLSGRRLVTVTSDWRAGDQLYFVADTRALEQAVGWKAHTSWRQGLRDLHAWLLRDWIAVDAVQRQPRRVTA</sequence>
<comment type="similarity">
    <text evidence="2">Belongs to the NAD(P)-dependent epimerase/dehydratase family.</text>
</comment>
<gene>
    <name evidence="4" type="ORF">J2Z31_001183</name>
</gene>
<reference evidence="4 5" key="1">
    <citation type="submission" date="2021-03" db="EMBL/GenBank/DDBJ databases">
        <title>Genomic Encyclopedia of Type Strains, Phase IV (KMG-IV): sequencing the most valuable type-strain genomes for metagenomic binning, comparative biology and taxonomic classification.</title>
        <authorList>
            <person name="Goeker M."/>
        </authorList>
    </citation>
    <scope>NUCLEOTIDE SEQUENCE [LARGE SCALE GENOMIC DNA]</scope>
    <source>
        <strain evidence="4 5">DSM 13372</strain>
    </source>
</reference>
<dbReference type="GO" id="GO:0047732">
    <property type="term" value="F:CDP-abequose epimerase activity"/>
    <property type="evidence" value="ECO:0007669"/>
    <property type="project" value="UniProtKB-EC"/>
</dbReference>
<dbReference type="PANTHER" id="PTHR43000">
    <property type="entry name" value="DTDP-D-GLUCOSE 4,6-DEHYDRATASE-RELATED"/>
    <property type="match status" value="1"/>
</dbReference>
<dbReference type="Gene3D" id="3.40.50.720">
    <property type="entry name" value="NAD(P)-binding Rossmann-like Domain"/>
    <property type="match status" value="1"/>
</dbReference>
<accession>A0ABS4QVM1</accession>
<dbReference type="Proteomes" id="UP000730739">
    <property type="component" value="Unassembled WGS sequence"/>
</dbReference>
<evidence type="ECO:0000313" key="4">
    <source>
        <dbReference type="EMBL" id="MBP2234693.1"/>
    </source>
</evidence>
<dbReference type="Pfam" id="PF01370">
    <property type="entry name" value="Epimerase"/>
    <property type="match status" value="1"/>
</dbReference>
<evidence type="ECO:0000259" key="3">
    <source>
        <dbReference type="Pfam" id="PF01370"/>
    </source>
</evidence>
<evidence type="ECO:0000256" key="2">
    <source>
        <dbReference type="ARBA" id="ARBA00007637"/>
    </source>
</evidence>
<comment type="pathway">
    <text evidence="1">Bacterial outer membrane biogenesis; LPS O-antigen biosynthesis.</text>
</comment>
<comment type="caution">
    <text evidence="4">The sequence shown here is derived from an EMBL/GenBank/DDBJ whole genome shotgun (WGS) entry which is preliminary data.</text>
</comment>
<feature type="domain" description="NAD-dependent epimerase/dehydratase" evidence="3">
    <location>
        <begin position="13"/>
        <end position="274"/>
    </location>
</feature>
<evidence type="ECO:0000256" key="1">
    <source>
        <dbReference type="ARBA" id="ARBA00005125"/>
    </source>
</evidence>
<protein>
    <submittedName>
        <fullName evidence="4">CDP-paratose 2-epimerase</fullName>
        <ecNumber evidence="4">5.1.3.10</ecNumber>
    </submittedName>
</protein>
<keyword evidence="4" id="KW-0413">Isomerase</keyword>
<keyword evidence="5" id="KW-1185">Reference proteome</keyword>